<evidence type="ECO:0000313" key="2">
    <source>
        <dbReference type="Proteomes" id="UP000033847"/>
    </source>
</evidence>
<reference evidence="1 2" key="1">
    <citation type="journal article" date="2015" name="Nature">
        <title>rRNA introns, odd ribosomes, and small enigmatic genomes across a large radiation of phyla.</title>
        <authorList>
            <person name="Brown C.T."/>
            <person name="Hug L.A."/>
            <person name="Thomas B.C."/>
            <person name="Sharon I."/>
            <person name="Castelle C.J."/>
            <person name="Singh A."/>
            <person name="Wilkins M.J."/>
            <person name="Williams K.H."/>
            <person name="Banfield J.F."/>
        </authorList>
    </citation>
    <scope>NUCLEOTIDE SEQUENCE [LARGE SCALE GENOMIC DNA]</scope>
</reference>
<dbReference type="EMBL" id="LCCU01000007">
    <property type="protein sequence ID" value="KKS38432.1"/>
    <property type="molecule type" value="Genomic_DNA"/>
</dbReference>
<evidence type="ECO:0000313" key="1">
    <source>
        <dbReference type="EMBL" id="KKS38432.1"/>
    </source>
</evidence>
<dbReference type="Proteomes" id="UP000033847">
    <property type="component" value="Unassembled WGS sequence"/>
</dbReference>
<accession>A0A0G0YNX8</accession>
<protein>
    <submittedName>
        <fullName evidence="1">Uncharacterized protein</fullName>
    </submittedName>
</protein>
<name>A0A0G0YNX8_UNCKA</name>
<comment type="caution">
    <text evidence="1">The sequence shown here is derived from an EMBL/GenBank/DDBJ whole genome shotgun (WGS) entry which is preliminary data.</text>
</comment>
<organism evidence="1 2">
    <name type="scientific">candidate division WWE3 bacterium GW2011_GWF1_42_14</name>
    <dbReference type="NCBI Taxonomy" id="1619138"/>
    <lineage>
        <taxon>Bacteria</taxon>
        <taxon>Katanobacteria</taxon>
    </lineage>
</organism>
<sequence length="1294" mass="141681">MRYKYLVRKYIYSFLLILFVLIIGRTPTYAQLTGTSMDLFEPGTTCINPDNDPRLSVVCGVVRSATPREVTTGSGAATHPNAPAKGVSVYVYECDPNYTTCKKNGNLTHPFSSTSTDENGYYNITMRRIGGNQIRYLAFVCDSKLAGLYKVPSFQSFVLNAPLKCPETSTYKAPGEFLDPVAPGSFLSCDIKRPDPLATDSPVSFEGYFGKELQPQVEYNFTLGVKAADSRYTTRGSVFGYFTDRLLNPDQYVPDKGAFYYQDCLSVYKDWPEVSQLCLRPSQTNPTDDDLNTYEQALYTEPRFTTMNFLPNIPIKNTLLFFKDLTARQDVVSYAQNPTAPAQLLHTIFSNCKGSVYLRKFTDPDKTNTLPDCAELRSCNTASSGYEGDYRNRQYSAGPARNLANPAILRSESDAYLNPGGTVMETEVCTNVGKKIKIKDIQPPWDYCRLGTAGCSYTLDKTYWNPEFAYFYGIKGTSMKMGYGFEGINDTYWAPGASANANQIAFTMGNEKAGIPVKGGTYYSDNNYSLNNGLTPMSGGILSTELAVTAEADGIKRPLAYVLQRPGETSADKAIYQQGSIKIEDAGSNLLAYCENSNVNPQHTSNLEEFTLANQASLLINNLFQGNPDHYFQSLVDFVLPDKSPQTATTTIFRTTAGVNRTQALETNSFTINRFDAYDSLLTTAHGDGSYDQTLGDALFQLAIQYLWPGTSDTGKSYFDRKNDYPLEDGERRDDLTVTFNLSEDNFVDIFKQPSVGHVTWDMWGNDLCYPWNPIDSGRKCYERLGFTDDSGDINRTCRVESCGVFEHKETYSCRISGGGIETSEPKVSTSVIRDCQATDLIEGTSTPFSLACAQKKIDCVGGPDEDCIEDNYGFKVTESNGCPGLGSTAYWEGALLVTAPTAEVPCAEYICPDGNTAFKCPDDAMSISCWVDAGIAKIGPACNMEDAGPYACSADIDKDSNFKQTQEILRGYEGETYNVDSTVLINNEIWKKLARPGNKTYGTLAFSSADTSVTPAGTDNKNTNRNKDIAGFGGASPEYKMISAHALYVNYFTGGEDIFYHCNNNEKGWFGTWDCSLAPVPEPPIIDFGTLTSNLDASCTLPANIGDCQIKFDDTGSIGALSPAFIGIVNAAADKFKVPAASILTYLSVIGKTKIPLYQQLFSLSGEAMLLDGSLPWYGRLPQCDDSNGAAVGPYDWILTWFNNTIALDSYKNAFAGLSDGRAEIASRCNFLDATFAAAASLANGSGSCQGWDWSTAFPKIEQLAFGTAGAGSPEDGGAWWSQKSALWNACYR</sequence>
<gene>
    <name evidence="1" type="ORF">UV00_C0007G0013</name>
</gene>
<proteinExistence type="predicted"/>